<protein>
    <recommendedName>
        <fullName evidence="1">Serine aminopeptidase S33 domain-containing protein</fullName>
    </recommendedName>
</protein>
<sequence>MKSEFQYHEDYIKNSRGVELFACRWIPSSSPKALVFLCHGYGMECSDSMRAQEECMEKGRFLYGESMGGAVTLLLHKKDPSFWNGAILVAPMCKISEKVKPHPVVINLLTRVEEMIPKWKIVPTKNVINAAFKDLAKREEVKNNKLIYQDKPRLKTALEMLRTSMNLEDTDQASLTVTPVRATATASVERDIVTSNGKRRGKRRSYLNLLCGLNGGRLVPRSGGAM</sequence>
<dbReference type="Pfam" id="PF12146">
    <property type="entry name" value="Hydrolase_4"/>
    <property type="match status" value="1"/>
</dbReference>
<accession>A0ABQ7DU22</accession>
<evidence type="ECO:0000259" key="1">
    <source>
        <dbReference type="Pfam" id="PF12146"/>
    </source>
</evidence>
<proteinExistence type="predicted"/>
<dbReference type="InterPro" id="IPR051044">
    <property type="entry name" value="MAG_DAG_Lipase"/>
</dbReference>
<evidence type="ECO:0000313" key="3">
    <source>
        <dbReference type="Proteomes" id="UP000266723"/>
    </source>
</evidence>
<dbReference type="Gene3D" id="3.40.50.1820">
    <property type="entry name" value="alpha/beta hydrolase"/>
    <property type="match status" value="2"/>
</dbReference>
<organism evidence="2 3">
    <name type="scientific">Brassica cretica</name>
    <name type="common">Mustard</name>
    <dbReference type="NCBI Taxonomy" id="69181"/>
    <lineage>
        <taxon>Eukaryota</taxon>
        <taxon>Viridiplantae</taxon>
        <taxon>Streptophyta</taxon>
        <taxon>Embryophyta</taxon>
        <taxon>Tracheophyta</taxon>
        <taxon>Spermatophyta</taxon>
        <taxon>Magnoliopsida</taxon>
        <taxon>eudicotyledons</taxon>
        <taxon>Gunneridae</taxon>
        <taxon>Pentapetalae</taxon>
        <taxon>rosids</taxon>
        <taxon>malvids</taxon>
        <taxon>Brassicales</taxon>
        <taxon>Brassicaceae</taxon>
        <taxon>Brassiceae</taxon>
        <taxon>Brassica</taxon>
    </lineage>
</organism>
<dbReference type="PANTHER" id="PTHR11614">
    <property type="entry name" value="PHOSPHOLIPASE-RELATED"/>
    <property type="match status" value="1"/>
</dbReference>
<feature type="domain" description="Serine aminopeptidase S33" evidence="1">
    <location>
        <begin position="52"/>
        <end position="173"/>
    </location>
</feature>
<dbReference type="InterPro" id="IPR029058">
    <property type="entry name" value="AB_hydrolase_fold"/>
</dbReference>
<dbReference type="Proteomes" id="UP000266723">
    <property type="component" value="Unassembled WGS sequence"/>
</dbReference>
<comment type="caution">
    <text evidence="2">The sequence shown here is derived from an EMBL/GenBank/DDBJ whole genome shotgun (WGS) entry which is preliminary data.</text>
</comment>
<gene>
    <name evidence="2" type="ORF">DY000_02036142</name>
</gene>
<reference evidence="2 3" key="1">
    <citation type="journal article" date="2020" name="BMC Genomics">
        <title>Intraspecific diversification of the crop wild relative Brassica cretica Lam. using demographic model selection.</title>
        <authorList>
            <person name="Kioukis A."/>
            <person name="Michalopoulou V.A."/>
            <person name="Briers L."/>
            <person name="Pirintsos S."/>
            <person name="Studholme D.J."/>
            <person name="Pavlidis P."/>
            <person name="Sarris P.F."/>
        </authorList>
    </citation>
    <scope>NUCLEOTIDE SEQUENCE [LARGE SCALE GENOMIC DNA]</scope>
    <source>
        <strain evidence="3">cv. PFS-1207/04</strain>
    </source>
</reference>
<dbReference type="EMBL" id="QGKV02000649">
    <property type="protein sequence ID" value="KAF3580870.1"/>
    <property type="molecule type" value="Genomic_DNA"/>
</dbReference>
<dbReference type="SUPFAM" id="SSF53474">
    <property type="entry name" value="alpha/beta-Hydrolases"/>
    <property type="match status" value="1"/>
</dbReference>
<evidence type="ECO:0000313" key="2">
    <source>
        <dbReference type="EMBL" id="KAF3580870.1"/>
    </source>
</evidence>
<keyword evidence="3" id="KW-1185">Reference proteome</keyword>
<name>A0ABQ7DU22_BRACR</name>
<dbReference type="InterPro" id="IPR022742">
    <property type="entry name" value="Hydrolase_4"/>
</dbReference>